<comment type="caution">
    <text evidence="2">The sequence shown here is derived from an EMBL/GenBank/DDBJ whole genome shotgun (WGS) entry which is preliminary data.</text>
</comment>
<dbReference type="Proteomes" id="UP001187682">
    <property type="component" value="Unassembled WGS sequence"/>
</dbReference>
<gene>
    <name evidence="2" type="ORF">DNG_00613</name>
</gene>
<protein>
    <submittedName>
        <fullName evidence="2">Uncharacterized protein</fullName>
    </submittedName>
</protein>
<dbReference type="EMBL" id="ONZQ02000001">
    <property type="protein sequence ID" value="SPN97097.1"/>
    <property type="molecule type" value="Genomic_DNA"/>
</dbReference>
<evidence type="ECO:0000313" key="3">
    <source>
        <dbReference type="Proteomes" id="UP001187682"/>
    </source>
</evidence>
<reference evidence="2" key="1">
    <citation type="submission" date="2018-03" db="EMBL/GenBank/DDBJ databases">
        <authorList>
            <person name="Guldener U."/>
        </authorList>
    </citation>
    <scope>NUCLEOTIDE SEQUENCE</scope>
</reference>
<organism evidence="2 3">
    <name type="scientific">Cephalotrichum gorgonifer</name>
    <dbReference type="NCBI Taxonomy" id="2041049"/>
    <lineage>
        <taxon>Eukaryota</taxon>
        <taxon>Fungi</taxon>
        <taxon>Dikarya</taxon>
        <taxon>Ascomycota</taxon>
        <taxon>Pezizomycotina</taxon>
        <taxon>Sordariomycetes</taxon>
        <taxon>Hypocreomycetidae</taxon>
        <taxon>Microascales</taxon>
        <taxon>Microascaceae</taxon>
        <taxon>Cephalotrichum</taxon>
    </lineage>
</organism>
<feature type="compositionally biased region" description="Gly residues" evidence="1">
    <location>
        <begin position="101"/>
        <end position="110"/>
    </location>
</feature>
<keyword evidence="3" id="KW-1185">Reference proteome</keyword>
<evidence type="ECO:0000256" key="1">
    <source>
        <dbReference type="SAM" id="MobiDB-lite"/>
    </source>
</evidence>
<dbReference type="AlphaFoldDB" id="A0AAE8MRJ6"/>
<proteinExistence type="predicted"/>
<name>A0AAE8MRJ6_9PEZI</name>
<feature type="compositionally biased region" description="Gly residues" evidence="1">
    <location>
        <begin position="23"/>
        <end position="34"/>
    </location>
</feature>
<sequence>MKRLSKLSLRSKKPLVADSSEGASGGASGSGQGQSAGISDHAAMLTAALAESADATLGPHDGATNVVGGTGNATGAPGESSSSRAAPDDRGNANNSEGNATYGGGGGGGSADERLGKRARARAYIGLKVDGMLFRFQRIWDKLTRPMTATTIADGGDVQAVAFDEYRWGNSARLDGRVCQ</sequence>
<feature type="compositionally biased region" description="Low complexity" evidence="1">
    <location>
        <begin position="56"/>
        <end position="67"/>
    </location>
</feature>
<feature type="region of interest" description="Disordered" evidence="1">
    <location>
        <begin position="56"/>
        <end position="112"/>
    </location>
</feature>
<feature type="compositionally biased region" description="Basic residues" evidence="1">
    <location>
        <begin position="1"/>
        <end position="13"/>
    </location>
</feature>
<evidence type="ECO:0000313" key="2">
    <source>
        <dbReference type="EMBL" id="SPN97097.1"/>
    </source>
</evidence>
<feature type="region of interest" description="Disordered" evidence="1">
    <location>
        <begin position="1"/>
        <end position="38"/>
    </location>
</feature>
<accession>A0AAE8MRJ6</accession>